<proteinExistence type="inferred from homology"/>
<dbReference type="AlphaFoldDB" id="A0A9D2ABN3"/>
<dbReference type="PANTHER" id="PTHR43660:SF1">
    <property type="entry name" value="DIPEPTIDYL CARBOXYPEPTIDASE"/>
    <property type="match status" value="1"/>
</dbReference>
<keyword evidence="2 7" id="KW-0645">Protease</keyword>
<dbReference type="InterPro" id="IPR024079">
    <property type="entry name" value="MetalloPept_cat_dom_sf"/>
</dbReference>
<keyword evidence="4 7" id="KW-0378">Hydrolase</keyword>
<reference evidence="9" key="1">
    <citation type="journal article" date="2021" name="PeerJ">
        <title>Extensive microbial diversity within the chicken gut microbiome revealed by metagenomics and culture.</title>
        <authorList>
            <person name="Gilroy R."/>
            <person name="Ravi A."/>
            <person name="Getino M."/>
            <person name="Pursley I."/>
            <person name="Horton D.L."/>
            <person name="Alikhan N.F."/>
            <person name="Baker D."/>
            <person name="Gharbi K."/>
            <person name="Hall N."/>
            <person name="Watson M."/>
            <person name="Adriaenssens E.M."/>
            <person name="Foster-Nyarko E."/>
            <person name="Jarju S."/>
            <person name="Secka A."/>
            <person name="Antonio M."/>
            <person name="Oren A."/>
            <person name="Chaudhuri R.R."/>
            <person name="La Ragione R."/>
            <person name="Hildebrand F."/>
            <person name="Pallen M.J."/>
        </authorList>
    </citation>
    <scope>NUCLEOTIDE SEQUENCE</scope>
    <source>
        <strain evidence="9">23274</strain>
    </source>
</reference>
<comment type="caution">
    <text evidence="9">The sequence shown here is derived from an EMBL/GenBank/DDBJ whole genome shotgun (WGS) entry which is preliminary data.</text>
</comment>
<reference evidence="9" key="2">
    <citation type="submission" date="2021-04" db="EMBL/GenBank/DDBJ databases">
        <authorList>
            <person name="Gilroy R."/>
        </authorList>
    </citation>
    <scope>NUCLEOTIDE SEQUENCE</scope>
    <source>
        <strain evidence="9">23274</strain>
    </source>
</reference>
<dbReference type="InterPro" id="IPR045090">
    <property type="entry name" value="Pept_M3A_M3B"/>
</dbReference>
<evidence type="ECO:0000256" key="3">
    <source>
        <dbReference type="ARBA" id="ARBA00022723"/>
    </source>
</evidence>
<dbReference type="GO" id="GO:0006508">
    <property type="term" value="P:proteolysis"/>
    <property type="evidence" value="ECO:0007669"/>
    <property type="project" value="UniProtKB-KW"/>
</dbReference>
<dbReference type="Gene3D" id="1.10.1370.40">
    <property type="match status" value="1"/>
</dbReference>
<accession>A0A9D2ABN3</accession>
<dbReference type="PROSITE" id="PS51257">
    <property type="entry name" value="PROKAR_LIPOPROTEIN"/>
    <property type="match status" value="1"/>
</dbReference>
<evidence type="ECO:0000256" key="1">
    <source>
        <dbReference type="ARBA" id="ARBA00006040"/>
    </source>
</evidence>
<dbReference type="EMBL" id="DXFT01000047">
    <property type="protein sequence ID" value="HIX02952.1"/>
    <property type="molecule type" value="Genomic_DNA"/>
</dbReference>
<gene>
    <name evidence="9" type="ORF">H9863_02395</name>
</gene>
<dbReference type="GO" id="GO:0004180">
    <property type="term" value="F:carboxypeptidase activity"/>
    <property type="evidence" value="ECO:0007669"/>
    <property type="project" value="TreeGrafter"/>
</dbReference>
<feature type="domain" description="Peptidase M3A/M3B catalytic" evidence="8">
    <location>
        <begin position="250"/>
        <end position="697"/>
    </location>
</feature>
<dbReference type="InterPro" id="IPR001567">
    <property type="entry name" value="Pept_M3A_M3B_dom"/>
</dbReference>
<dbReference type="GO" id="GO:0004222">
    <property type="term" value="F:metalloendopeptidase activity"/>
    <property type="evidence" value="ECO:0007669"/>
    <property type="project" value="InterPro"/>
</dbReference>
<evidence type="ECO:0000259" key="8">
    <source>
        <dbReference type="Pfam" id="PF01432"/>
    </source>
</evidence>
<dbReference type="FunFam" id="3.40.390.10:FF:000009">
    <property type="entry name" value="Oligopeptidase A"/>
    <property type="match status" value="1"/>
</dbReference>
<comment type="cofactor">
    <cofactor evidence="7">
        <name>Zn(2+)</name>
        <dbReference type="ChEBI" id="CHEBI:29105"/>
    </cofactor>
    <text evidence="7">Binds 1 zinc ion.</text>
</comment>
<sequence>MKKIIYLICFAGIAMQACNEKTAGDNPLLAKFDTPFQVPPFEKIHNAHYLPAFREGIKQQQKEIEAIVTNSEAPTFANTIEALEKSGQLLDRVNYIFINLQEANTNDSLKAIAEEIMPELTAHNDGIYLNEQLFERVKKVYEAQDKENLTTEQKMVLKHYYDSFVRGGANLAPADKERLTQINSRLALLSLQFGSNLLKETNAYRLVIDNEKDLSGLPEGVISAAAETAKDNGMEGKWVFTLHNPSIMPFLQYADNRDLREQIYKAYINRGSNPNGNNNWDIISEMVSLRAEKAKLLGYPDYASYVIANNMAKTPEAVYDLCNQIWEAALPNAKREAAELQKLIDREGGNFKLAPWDWRYYSEKLKKEKYGLDETEISQYFPLEKVREGAFYVANKLYGITFEQRNDLPLPHPDALAFEVKDADGSHIGILYADYFPRPSKGGGAWMEAFRPQSALLNSTPVVVNVCNFTKPTGGTPSLLTFDEACTLFHEFGHALHGLLSKCTYPSVSGTSVANDFVELPSQIMENWAADPEVLKVYARHWKTGEPMPQALIDKIQASRLFNQGFTVVEFMSAALLDMAYHSIQDTARIDAQAFEKETLDRIGLIPEITVRYRSPYFSHIFDGGYAAGYYVYTWAEVLDADAFAAFKETGDIFNPEKAHAFRDYILSRGGTDDPMKLYQEFRGKEPSIAPLLKRKGLLK</sequence>
<dbReference type="CDD" id="cd06456">
    <property type="entry name" value="M3A_DCP"/>
    <property type="match status" value="1"/>
</dbReference>
<evidence type="ECO:0000256" key="2">
    <source>
        <dbReference type="ARBA" id="ARBA00022670"/>
    </source>
</evidence>
<dbReference type="Gene3D" id="1.10.1370.10">
    <property type="entry name" value="Neurolysin, domain 3"/>
    <property type="match status" value="1"/>
</dbReference>
<evidence type="ECO:0000256" key="7">
    <source>
        <dbReference type="RuleBase" id="RU003435"/>
    </source>
</evidence>
<dbReference type="SUPFAM" id="SSF55486">
    <property type="entry name" value="Metalloproteases ('zincins'), catalytic domain"/>
    <property type="match status" value="1"/>
</dbReference>
<keyword evidence="6 7" id="KW-0482">Metalloprotease</keyword>
<evidence type="ECO:0000256" key="5">
    <source>
        <dbReference type="ARBA" id="ARBA00022833"/>
    </source>
</evidence>
<name>A0A9D2ABN3_9BACT</name>
<comment type="similarity">
    <text evidence="1 7">Belongs to the peptidase M3 family.</text>
</comment>
<dbReference type="Proteomes" id="UP000824202">
    <property type="component" value="Unassembled WGS sequence"/>
</dbReference>
<evidence type="ECO:0000256" key="6">
    <source>
        <dbReference type="ARBA" id="ARBA00023049"/>
    </source>
</evidence>
<keyword evidence="5 7" id="KW-0862">Zinc</keyword>
<protein>
    <submittedName>
        <fullName evidence="9">M3 family metallopeptidase</fullName>
    </submittedName>
</protein>
<dbReference type="PANTHER" id="PTHR43660">
    <property type="entry name" value="DIPEPTIDYL CARBOXYPEPTIDASE"/>
    <property type="match status" value="1"/>
</dbReference>
<evidence type="ECO:0000256" key="4">
    <source>
        <dbReference type="ARBA" id="ARBA00022801"/>
    </source>
</evidence>
<dbReference type="InterPro" id="IPR024077">
    <property type="entry name" value="Neurolysin/TOP_dom2"/>
</dbReference>
<dbReference type="GO" id="GO:0046872">
    <property type="term" value="F:metal ion binding"/>
    <property type="evidence" value="ECO:0007669"/>
    <property type="project" value="UniProtKB-UniRule"/>
</dbReference>
<evidence type="ECO:0000313" key="9">
    <source>
        <dbReference type="EMBL" id="HIX02952.1"/>
    </source>
</evidence>
<organism evidence="9 10">
    <name type="scientific">Candidatus Odoribacter faecigallinarum</name>
    <dbReference type="NCBI Taxonomy" id="2838706"/>
    <lineage>
        <taxon>Bacteria</taxon>
        <taxon>Pseudomonadati</taxon>
        <taxon>Bacteroidota</taxon>
        <taxon>Bacteroidia</taxon>
        <taxon>Bacteroidales</taxon>
        <taxon>Odoribacteraceae</taxon>
        <taxon>Odoribacter</taxon>
    </lineage>
</organism>
<keyword evidence="3 7" id="KW-0479">Metal-binding</keyword>
<evidence type="ECO:0000313" key="10">
    <source>
        <dbReference type="Proteomes" id="UP000824202"/>
    </source>
</evidence>
<dbReference type="InterPro" id="IPR034005">
    <property type="entry name" value="M3A_DCP"/>
</dbReference>
<dbReference type="Gene3D" id="3.40.390.10">
    <property type="entry name" value="Collagenase (Catalytic Domain)"/>
    <property type="match status" value="1"/>
</dbReference>
<dbReference type="Pfam" id="PF01432">
    <property type="entry name" value="Peptidase_M3"/>
    <property type="match status" value="1"/>
</dbReference>
<dbReference type="GO" id="GO:0005829">
    <property type="term" value="C:cytosol"/>
    <property type="evidence" value="ECO:0007669"/>
    <property type="project" value="TreeGrafter"/>
</dbReference>